<dbReference type="RefSeq" id="WP_014126990.1">
    <property type="nucleotide sequence ID" value="NC_016070.1"/>
</dbReference>
<dbReference type="InterPro" id="IPR025714">
    <property type="entry name" value="Methyltranfer_dom"/>
</dbReference>
<keyword evidence="2 5" id="KW-0489">Methyltransferase</keyword>
<dbReference type="Pfam" id="PF13847">
    <property type="entry name" value="Methyltransf_31"/>
    <property type="match status" value="1"/>
</dbReference>
<evidence type="ECO:0000256" key="3">
    <source>
        <dbReference type="ARBA" id="ARBA00022679"/>
    </source>
</evidence>
<dbReference type="SUPFAM" id="SSF53335">
    <property type="entry name" value="S-adenosyl-L-methionine-dependent methyltransferases"/>
    <property type="match status" value="1"/>
</dbReference>
<comment type="function">
    <text evidence="5">Catalyzes the methylation of C-15 in cobalt-precorrin-6B followed by the decarboxylation of C-12 to form cobalt-precorrin-7.</text>
</comment>
<evidence type="ECO:0000256" key="1">
    <source>
        <dbReference type="ARBA" id="ARBA00022573"/>
    </source>
</evidence>
<dbReference type="Proteomes" id="UP000002654">
    <property type="component" value="Chromosome"/>
</dbReference>
<dbReference type="STRING" id="768679.TTX_1092"/>
<dbReference type="HAMAP" id="MF_00786">
    <property type="entry name" value="CbiT"/>
    <property type="match status" value="1"/>
</dbReference>
<dbReference type="GO" id="GO:0043776">
    <property type="term" value="F:cobalt-precorrin-6B C5-methyltransferase activity"/>
    <property type="evidence" value="ECO:0007669"/>
    <property type="project" value="RHEA"/>
</dbReference>
<keyword evidence="4 5" id="KW-0949">S-adenosyl-L-methionine</keyword>
<dbReference type="InterPro" id="IPR050714">
    <property type="entry name" value="Cobalamin_biosynth_MTase"/>
</dbReference>
<feature type="binding site" evidence="5">
    <location>
        <position position="95"/>
    </location>
    <ligand>
        <name>S-adenosyl-L-methionine</name>
        <dbReference type="ChEBI" id="CHEBI:59789"/>
    </ligand>
</feature>
<dbReference type="OrthoDB" id="6027at2157"/>
<dbReference type="GeneID" id="11261980"/>
<gene>
    <name evidence="5 7" type="primary">cbiT</name>
    <name evidence="7" type="ordered locus">TTX_1092</name>
</gene>
<dbReference type="AlphaFoldDB" id="G4RJJ0"/>
<name>G4RJJ0_THETK</name>
<dbReference type="InterPro" id="IPR014008">
    <property type="entry name" value="Cbl_synth_MTase_CbiT"/>
</dbReference>
<evidence type="ECO:0000313" key="8">
    <source>
        <dbReference type="Proteomes" id="UP000002654"/>
    </source>
</evidence>
<dbReference type="GO" id="GO:0032259">
    <property type="term" value="P:methylation"/>
    <property type="evidence" value="ECO:0007669"/>
    <property type="project" value="UniProtKB-KW"/>
</dbReference>
<dbReference type="PANTHER" id="PTHR43182">
    <property type="entry name" value="COBALT-PRECORRIN-6B C(15)-METHYLTRANSFERASE (DECARBOXYLATING)"/>
    <property type="match status" value="1"/>
</dbReference>
<dbReference type="UniPathway" id="UPA00148">
    <property type="reaction ID" value="UER00229"/>
</dbReference>
<comment type="similarity">
    <text evidence="5">Belongs to the methyltransferase superfamily. Archaeal-type CbiT family.</text>
</comment>
<dbReference type="GO" id="GO:0008276">
    <property type="term" value="F:protein methyltransferase activity"/>
    <property type="evidence" value="ECO:0007669"/>
    <property type="project" value="InterPro"/>
</dbReference>
<evidence type="ECO:0000313" key="7">
    <source>
        <dbReference type="EMBL" id="CCC81735.1"/>
    </source>
</evidence>
<keyword evidence="1 5" id="KW-0169">Cobalamin biosynthesis</keyword>
<dbReference type="EC" id="2.1.1.196" evidence="5"/>
<dbReference type="Gene3D" id="3.40.50.150">
    <property type="entry name" value="Vaccinia Virus protein VP39"/>
    <property type="match status" value="1"/>
</dbReference>
<proteinExistence type="inferred from homology"/>
<feature type="binding site" evidence="5">
    <location>
        <position position="66"/>
    </location>
    <ligand>
        <name>S-adenosyl-L-methionine</name>
        <dbReference type="ChEBI" id="CHEBI:59789"/>
    </ligand>
</feature>
<comment type="pathway">
    <text evidence="5">Cofactor biosynthesis; adenosylcobalamin biosynthesis; cob(II)yrinate a,c-diamide from sirohydrochlorin (anaerobic route): step 8/10.</text>
</comment>
<dbReference type="CDD" id="cd02440">
    <property type="entry name" value="AdoMet_MTases"/>
    <property type="match status" value="1"/>
</dbReference>
<dbReference type="PANTHER" id="PTHR43182:SF1">
    <property type="entry name" value="COBALT-PRECORRIN-7 C(5)-METHYLTRANSFERASE"/>
    <property type="match status" value="1"/>
</dbReference>
<feature type="binding site" evidence="5">
    <location>
        <begin position="45"/>
        <end position="49"/>
    </location>
    <ligand>
        <name>S-adenosyl-L-methionine</name>
        <dbReference type="ChEBI" id="CHEBI:59789"/>
    </ligand>
</feature>
<dbReference type="HOGENOM" id="CLU_094143_0_0_2"/>
<organism evidence="7 8">
    <name type="scientific">Thermoproteus tenax (strain ATCC 35583 / DSM 2078 / JCM 9277 / NBRC 100435 / Kra 1)</name>
    <dbReference type="NCBI Taxonomy" id="768679"/>
    <lineage>
        <taxon>Archaea</taxon>
        <taxon>Thermoproteota</taxon>
        <taxon>Thermoprotei</taxon>
        <taxon>Thermoproteales</taxon>
        <taxon>Thermoproteaceae</taxon>
        <taxon>Thermoproteus</taxon>
    </lineage>
</organism>
<sequence>MRRAPGIPDEEFIREEGIPMTKAEVRAIALSKLGVSDGDYVLDIGCGTGSVAVESAILGARVLAIDKNPRAVELTLKNARKFGVVDRVRAEVGEAPEALGRFSAGFDAVFVGGGGSRIAQIVEAAISLLKGGGRLVADVATLETLSALAPVLQKFKHEVVLVQIARSRKAGEYTILSPLNPVYVVAIWP</sequence>
<dbReference type="InterPro" id="IPR029063">
    <property type="entry name" value="SAM-dependent_MTases_sf"/>
</dbReference>
<reference evidence="7 8" key="1">
    <citation type="journal article" date="2011" name="PLoS ONE">
        <title>The complete genome sequence of Thermoproteus tenax: a physiologically versatile member of the Crenarchaeota.</title>
        <authorList>
            <person name="Siebers B."/>
            <person name="Zaparty M."/>
            <person name="Raddatz G."/>
            <person name="Tjaden B."/>
            <person name="Albers S.V."/>
            <person name="Bell S.D."/>
            <person name="Blombach F."/>
            <person name="Kletzin A."/>
            <person name="Kyrpides N."/>
            <person name="Lanz C."/>
            <person name="Plagens A."/>
            <person name="Rampp M."/>
            <person name="Rosinus A."/>
            <person name="von Jan M."/>
            <person name="Makarova K.S."/>
            <person name="Klenk H.P."/>
            <person name="Schuster S.C."/>
            <person name="Hensel R."/>
        </authorList>
    </citation>
    <scope>NUCLEOTIDE SEQUENCE [LARGE SCALE GENOMIC DNA]</scope>
    <source>
        <strain evidence="8">ATCC 35583 / DSM 2078 / JCM 9277 / NBRC 100435 / Kra 1</strain>
    </source>
</reference>
<keyword evidence="3 5" id="KW-0808">Transferase</keyword>
<dbReference type="eggNOG" id="arCOG00977">
    <property type="taxonomic scope" value="Archaea"/>
</dbReference>
<accession>G4RJJ0</accession>
<dbReference type="PaxDb" id="768679-TTX_1092"/>
<dbReference type="PATRIC" id="fig|768679.9.peg.1101"/>
<dbReference type="EMBL" id="FN869859">
    <property type="protein sequence ID" value="CCC81735.1"/>
    <property type="molecule type" value="Genomic_DNA"/>
</dbReference>
<evidence type="ECO:0000259" key="6">
    <source>
        <dbReference type="Pfam" id="PF13847"/>
    </source>
</evidence>
<evidence type="ECO:0000256" key="2">
    <source>
        <dbReference type="ARBA" id="ARBA00022603"/>
    </source>
</evidence>
<dbReference type="InterPro" id="IPR023475">
    <property type="entry name" value="CbiT"/>
</dbReference>
<feature type="binding site" evidence="5">
    <location>
        <position position="21"/>
    </location>
    <ligand>
        <name>S-adenosyl-L-methionine</name>
        <dbReference type="ChEBI" id="CHEBI:59789"/>
    </ligand>
</feature>
<comment type="catalytic activity">
    <reaction evidence="5">
        <text>Co-precorrin-6B + S-adenosyl-L-methionine = Co-precorrin-7 + S-adenosyl-L-homocysteine + CO2</text>
        <dbReference type="Rhea" id="RHEA:36067"/>
        <dbReference type="ChEBI" id="CHEBI:16526"/>
        <dbReference type="ChEBI" id="CHEBI:57856"/>
        <dbReference type="ChEBI" id="CHEBI:59789"/>
        <dbReference type="ChEBI" id="CHEBI:70791"/>
        <dbReference type="ChEBI" id="CHEBI:72780"/>
        <dbReference type="EC" id="2.1.1.196"/>
    </reaction>
</comment>
<protein>
    <recommendedName>
        <fullName evidence="5">Probable cobalt-precorrin-6B C(15)-methyltransferase (decarboxylating)</fullName>
        <ecNumber evidence="5">2.1.1.196</ecNumber>
    </recommendedName>
</protein>
<dbReference type="GO" id="GO:0019251">
    <property type="term" value="P:anaerobic cobalamin biosynthetic process"/>
    <property type="evidence" value="ECO:0007669"/>
    <property type="project" value="UniProtKB-UniRule"/>
</dbReference>
<evidence type="ECO:0000256" key="5">
    <source>
        <dbReference type="HAMAP-Rule" id="MF_00786"/>
    </source>
</evidence>
<dbReference type="NCBIfam" id="TIGR02469">
    <property type="entry name" value="CbiT"/>
    <property type="match status" value="1"/>
</dbReference>
<feature type="domain" description="Methyltransferase" evidence="6">
    <location>
        <begin position="37"/>
        <end position="149"/>
    </location>
</feature>
<evidence type="ECO:0000256" key="4">
    <source>
        <dbReference type="ARBA" id="ARBA00022691"/>
    </source>
</evidence>
<dbReference type="KEGG" id="ttn:TTX_1092"/>
<keyword evidence="8" id="KW-1185">Reference proteome</keyword>